<gene>
    <name evidence="4" type="ORF">GIL414_LOCUS23240</name>
</gene>
<dbReference type="EMBL" id="CAJOBJ010025273">
    <property type="protein sequence ID" value="CAF4240497.1"/>
    <property type="molecule type" value="Genomic_DNA"/>
</dbReference>
<feature type="non-terminal residue" evidence="4">
    <location>
        <position position="1"/>
    </location>
</feature>
<comment type="subcellular location">
    <subcellularLocation>
        <location evidence="1">Nucleus</location>
    </subcellularLocation>
</comment>
<evidence type="ECO:0000259" key="3">
    <source>
        <dbReference type="Pfam" id="PF04802"/>
    </source>
</evidence>
<proteinExistence type="predicted"/>
<dbReference type="PANTHER" id="PTHR23318">
    <property type="entry name" value="ATP SYNTHASE GAMMA-RELATED"/>
    <property type="match status" value="1"/>
</dbReference>
<dbReference type="GO" id="GO:0072542">
    <property type="term" value="F:protein phosphatase activator activity"/>
    <property type="evidence" value="ECO:0007669"/>
    <property type="project" value="TreeGrafter"/>
</dbReference>
<dbReference type="Proteomes" id="UP000681720">
    <property type="component" value="Unassembled WGS sequence"/>
</dbReference>
<sequence>ANNLTNDSAIYESDDNCGESNENYLSPTITLPLVDLSQLHDICNLFSPDKVRDATRRDLLARAIESGNYIRKLIELFHACEDSENIDALHQLYE</sequence>
<comment type="caution">
    <text evidence="4">The sequence shown here is derived from an EMBL/GenBank/DDBJ whole genome shotgun (WGS) entry which is preliminary data.</text>
</comment>
<evidence type="ECO:0000256" key="2">
    <source>
        <dbReference type="ARBA" id="ARBA00023242"/>
    </source>
</evidence>
<evidence type="ECO:0000313" key="4">
    <source>
        <dbReference type="EMBL" id="CAF4240497.1"/>
    </source>
</evidence>
<protein>
    <recommendedName>
        <fullName evidence="3">Serine/threonine-protein phosphatase 4 regulatory subunit 3-like central domain-containing protein</fullName>
    </recommendedName>
</protein>
<dbReference type="Pfam" id="PF04802">
    <property type="entry name" value="PP4R3"/>
    <property type="match status" value="1"/>
</dbReference>
<reference evidence="4" key="1">
    <citation type="submission" date="2021-02" db="EMBL/GenBank/DDBJ databases">
        <authorList>
            <person name="Nowell W R."/>
        </authorList>
    </citation>
    <scope>NUCLEOTIDE SEQUENCE</scope>
</reference>
<dbReference type="GO" id="GO:0006974">
    <property type="term" value="P:DNA damage response"/>
    <property type="evidence" value="ECO:0007669"/>
    <property type="project" value="TreeGrafter"/>
</dbReference>
<feature type="domain" description="Serine/threonine-protein phosphatase 4 regulatory subunit 3-like central" evidence="3">
    <location>
        <begin position="52"/>
        <end position="94"/>
    </location>
</feature>
<evidence type="ECO:0000256" key="1">
    <source>
        <dbReference type="ARBA" id="ARBA00004123"/>
    </source>
</evidence>
<organism evidence="4 5">
    <name type="scientific">Rotaria magnacalcarata</name>
    <dbReference type="NCBI Taxonomy" id="392030"/>
    <lineage>
        <taxon>Eukaryota</taxon>
        <taxon>Metazoa</taxon>
        <taxon>Spiralia</taxon>
        <taxon>Gnathifera</taxon>
        <taxon>Rotifera</taxon>
        <taxon>Eurotatoria</taxon>
        <taxon>Bdelloidea</taxon>
        <taxon>Philodinida</taxon>
        <taxon>Philodinidae</taxon>
        <taxon>Rotaria</taxon>
    </lineage>
</organism>
<evidence type="ECO:0000313" key="5">
    <source>
        <dbReference type="Proteomes" id="UP000681720"/>
    </source>
</evidence>
<dbReference type="GO" id="GO:0030289">
    <property type="term" value="C:protein phosphatase 4 complex"/>
    <property type="evidence" value="ECO:0007669"/>
    <property type="project" value="TreeGrafter"/>
</dbReference>
<dbReference type="GO" id="GO:0005654">
    <property type="term" value="C:nucleoplasm"/>
    <property type="evidence" value="ECO:0007669"/>
    <property type="project" value="TreeGrafter"/>
</dbReference>
<dbReference type="InterPro" id="IPR006887">
    <property type="entry name" value="P4R3-like_central_dom"/>
</dbReference>
<feature type="non-terminal residue" evidence="4">
    <location>
        <position position="94"/>
    </location>
</feature>
<keyword evidence="2" id="KW-0539">Nucleus</keyword>
<dbReference type="InterPro" id="IPR051137">
    <property type="entry name" value="PP4R3-like"/>
</dbReference>
<name>A0A8S2STK7_9BILA</name>
<dbReference type="AlphaFoldDB" id="A0A8S2STK7"/>
<dbReference type="PANTHER" id="PTHR23318:SF0">
    <property type="entry name" value="SERINE_THREONINE-PROTEIN PHOSPHATASE 4 REGULATORY SUBUNIT 3"/>
    <property type="match status" value="1"/>
</dbReference>
<accession>A0A8S2STK7</accession>